<dbReference type="Proteomes" id="UP000038040">
    <property type="component" value="Unplaced"/>
</dbReference>
<dbReference type="Proteomes" id="UP000274756">
    <property type="component" value="Unassembled WGS sequence"/>
</dbReference>
<name>A0A158Q6L9_DRAME</name>
<organism evidence="2 4">
    <name type="scientific">Dracunculus medinensis</name>
    <name type="common">Guinea worm</name>
    <dbReference type="NCBI Taxonomy" id="318479"/>
    <lineage>
        <taxon>Eukaryota</taxon>
        <taxon>Metazoa</taxon>
        <taxon>Ecdysozoa</taxon>
        <taxon>Nematoda</taxon>
        <taxon>Chromadorea</taxon>
        <taxon>Rhabditida</taxon>
        <taxon>Spirurina</taxon>
        <taxon>Dracunculoidea</taxon>
        <taxon>Dracunculidae</taxon>
        <taxon>Dracunculus</taxon>
    </lineage>
</organism>
<reference evidence="4" key="1">
    <citation type="submission" date="2016-04" db="UniProtKB">
        <authorList>
            <consortium name="WormBaseParasite"/>
        </authorList>
    </citation>
    <scope>IDENTIFICATION</scope>
</reference>
<dbReference type="STRING" id="318479.A0A158Q6L9"/>
<sequence length="226" mass="26336">MSENELVIASDDSVWGRITLLVRSLMGEAYTPKHRAQFYEILLTKSLDNRGFEENELKYMIDKKIAELNLEDPEKAKRFVFLLDRLKKLYEDGDKIIGFLFAMSSEKREKCVEHVSENKNHTSKSSIKRNPLTDSYFNAVVHFNPIAEVQVNSNEIITVPLYDTDIFFLNCKSKGYFFQYEFAFFDDAGESAVRNLILGFAGRLDPRITDPELRQLYIPFREFLMV</sequence>
<evidence type="ECO:0000313" key="1">
    <source>
        <dbReference type="EMBL" id="VDN53919.1"/>
    </source>
</evidence>
<keyword evidence="3" id="KW-1185">Reference proteome</keyword>
<reference evidence="1 3" key="2">
    <citation type="submission" date="2018-11" db="EMBL/GenBank/DDBJ databases">
        <authorList>
            <consortium name="Pathogen Informatics"/>
        </authorList>
    </citation>
    <scope>NUCLEOTIDE SEQUENCE [LARGE SCALE GENOMIC DNA]</scope>
</reference>
<evidence type="ECO:0000313" key="2">
    <source>
        <dbReference type="Proteomes" id="UP000038040"/>
    </source>
</evidence>
<dbReference type="AlphaFoldDB" id="A0A158Q6L9"/>
<dbReference type="OrthoDB" id="5843658at2759"/>
<evidence type="ECO:0000313" key="3">
    <source>
        <dbReference type="Proteomes" id="UP000274756"/>
    </source>
</evidence>
<accession>A0A158Q6L9</accession>
<proteinExistence type="predicted"/>
<dbReference type="WBParaSite" id="DME_0001043401-mRNA-1">
    <property type="protein sequence ID" value="DME_0001043401-mRNA-1"/>
    <property type="gene ID" value="DME_0001043401"/>
</dbReference>
<gene>
    <name evidence="1" type="ORF">DME_LOCUS3892</name>
</gene>
<protein>
    <submittedName>
        <fullName evidence="4">DUF4393 domain-containing protein</fullName>
    </submittedName>
</protein>
<dbReference type="EMBL" id="UYYG01000210">
    <property type="protein sequence ID" value="VDN53919.1"/>
    <property type="molecule type" value="Genomic_DNA"/>
</dbReference>
<evidence type="ECO:0000313" key="4">
    <source>
        <dbReference type="WBParaSite" id="DME_0001043401-mRNA-1"/>
    </source>
</evidence>